<dbReference type="PANTHER" id="PTHR33558:SF1">
    <property type="entry name" value="GLUTAREDOXIN-LIKE PROTEIN C5ORF63 HOMOLOG"/>
    <property type="match status" value="1"/>
</dbReference>
<dbReference type="AlphaFoldDB" id="A0A7X2M025"/>
<dbReference type="PANTHER" id="PTHR33558">
    <property type="entry name" value="GLUTAREDOXIN-LIKE PROTEIN C5ORF63 HOMOLOG"/>
    <property type="match status" value="1"/>
</dbReference>
<reference evidence="1 2" key="1">
    <citation type="submission" date="2019-11" db="EMBL/GenBank/DDBJ databases">
        <title>Bacillus lacus genome.</title>
        <authorList>
            <person name="Allen C.J."/>
            <person name="Newman J.D."/>
        </authorList>
    </citation>
    <scope>NUCLEOTIDE SEQUENCE [LARGE SCALE GENOMIC DNA]</scope>
    <source>
        <strain evidence="1 2">KCTC 33946</strain>
    </source>
</reference>
<gene>
    <name evidence="1" type="ORF">GJU40_09160</name>
</gene>
<protein>
    <submittedName>
        <fullName evidence="1">Glutaredoxin family protein</fullName>
    </submittedName>
</protein>
<dbReference type="InterPro" id="IPR036249">
    <property type="entry name" value="Thioredoxin-like_sf"/>
</dbReference>
<name>A0A7X2M025_9BACI</name>
<dbReference type="RefSeq" id="WP_154307483.1">
    <property type="nucleotide sequence ID" value="NZ_WKKI01000014.1"/>
</dbReference>
<dbReference type="Pfam" id="PF05768">
    <property type="entry name" value="Glrx-like"/>
    <property type="match status" value="1"/>
</dbReference>
<dbReference type="InterPro" id="IPR052565">
    <property type="entry name" value="Glutaredoxin-like_YDR286C"/>
</dbReference>
<organism evidence="1 2">
    <name type="scientific">Metabacillus lacus</name>
    <dbReference type="NCBI Taxonomy" id="1983721"/>
    <lineage>
        <taxon>Bacteria</taxon>
        <taxon>Bacillati</taxon>
        <taxon>Bacillota</taxon>
        <taxon>Bacilli</taxon>
        <taxon>Bacillales</taxon>
        <taxon>Bacillaceae</taxon>
        <taxon>Metabacillus</taxon>
    </lineage>
</organism>
<evidence type="ECO:0000313" key="2">
    <source>
        <dbReference type="Proteomes" id="UP000448867"/>
    </source>
</evidence>
<evidence type="ECO:0000313" key="1">
    <source>
        <dbReference type="EMBL" id="MRX72319.1"/>
    </source>
</evidence>
<accession>A0A7X2M025</accession>
<dbReference type="SUPFAM" id="SSF52833">
    <property type="entry name" value="Thioredoxin-like"/>
    <property type="match status" value="1"/>
</dbReference>
<dbReference type="Proteomes" id="UP000448867">
    <property type="component" value="Unassembled WGS sequence"/>
</dbReference>
<dbReference type="Gene3D" id="3.40.30.10">
    <property type="entry name" value="Glutaredoxin"/>
    <property type="match status" value="1"/>
</dbReference>
<dbReference type="OrthoDB" id="32865at2"/>
<keyword evidence="2" id="KW-1185">Reference proteome</keyword>
<comment type="caution">
    <text evidence="1">The sequence shown here is derived from an EMBL/GenBank/DDBJ whole genome shotgun (WGS) entry which is preliminary data.</text>
</comment>
<dbReference type="EMBL" id="WKKI01000014">
    <property type="protein sequence ID" value="MRX72319.1"/>
    <property type="molecule type" value="Genomic_DNA"/>
</dbReference>
<proteinExistence type="predicted"/>
<sequence>MLSLTVYSRAQCPLCDKAILELNALQEELPFHYHTVDIYGDDALLEQYQLMIPVVVHGEDILQYGLIRKEHIRKRLLEKMGD</sequence>
<dbReference type="InterPro" id="IPR008554">
    <property type="entry name" value="Glutaredoxin-like"/>
</dbReference>